<dbReference type="EMBL" id="DS725566">
    <property type="protein sequence ID" value="EEC06695.1"/>
    <property type="molecule type" value="Genomic_DNA"/>
</dbReference>
<dbReference type="EC" id="3.4.21.68" evidence="2"/>
<dbReference type="OrthoDB" id="16405at2759"/>
<keyword evidence="2" id="KW-0378">Hydrolase</keyword>
<dbReference type="VEuPathDB" id="VectorBase:ISCI018213"/>
<dbReference type="SUPFAM" id="SSF46938">
    <property type="entry name" value="CRAL/TRIO N-terminal domain"/>
    <property type="match status" value="1"/>
</dbReference>
<dbReference type="Pfam" id="PF00650">
    <property type="entry name" value="CRAL_TRIO"/>
    <property type="match status" value="1"/>
</dbReference>
<name>B7PJC3_IXOSC</name>
<dbReference type="SUPFAM" id="SSF52087">
    <property type="entry name" value="CRAL/TRIO domain"/>
    <property type="match status" value="1"/>
</dbReference>
<dbReference type="Gene3D" id="1.10.8.20">
    <property type="entry name" value="N-terminal domain of phosphatidylinositol transfer protein sec14p"/>
    <property type="match status" value="1"/>
</dbReference>
<reference evidence="3" key="2">
    <citation type="submission" date="2020-05" db="UniProtKB">
        <authorList>
            <consortium name="EnsemblMetazoa"/>
        </authorList>
    </citation>
    <scope>IDENTIFICATION</scope>
    <source>
        <strain evidence="3">wikel</strain>
    </source>
</reference>
<evidence type="ECO:0000259" key="1">
    <source>
        <dbReference type="PROSITE" id="PS50191"/>
    </source>
</evidence>
<dbReference type="VEuPathDB" id="VectorBase:ISCW018213"/>
<dbReference type="GO" id="GO:1902936">
    <property type="term" value="F:phosphatidylinositol bisphosphate binding"/>
    <property type="evidence" value="ECO:0000318"/>
    <property type="project" value="GO_Central"/>
</dbReference>
<dbReference type="CDD" id="cd00170">
    <property type="entry name" value="SEC14"/>
    <property type="match status" value="1"/>
</dbReference>
<evidence type="ECO:0000313" key="4">
    <source>
        <dbReference type="Proteomes" id="UP000001555"/>
    </source>
</evidence>
<dbReference type="SMART" id="SM01100">
    <property type="entry name" value="CRAL_TRIO_N"/>
    <property type="match status" value="1"/>
</dbReference>
<dbReference type="EnsemblMetazoa" id="ISCW018213-RA">
    <property type="protein sequence ID" value="ISCW018213-PA"/>
    <property type="gene ID" value="ISCW018213"/>
</dbReference>
<sequence>MAELSPDLQLIAERELGETQQVKKEAVARLRTLLAEEPDLNCQTDEEFLVKFLRSRKFRVQDTFKIIRNYYQARTDYKEMFEDLLPCHIKFDEVLRKNKLVTILKECDPHGRRIIIFKFGAWNPSICTLDELFKASIVTVEYFLLEERFQIAGVVVVVDEDGLSLAHFRSYTPFVIRKFIKLVQDCYPVRIRGIYIINHPPIFEVFYNIAKIFMNRKLVKRVRFIGRRYEELHKLIPPKQLPEDYGGSMSSYDYDGFEKELQSKQEFFTQLSQYGYKK</sequence>
<dbReference type="HOGENOM" id="CLU_046597_1_3_1"/>
<dbReference type="PANTHER" id="PTHR10174:SF130">
    <property type="entry name" value="ALPHA-TOCOPHEROL TRANSFER PROTEIN-LIKE"/>
    <property type="match status" value="1"/>
</dbReference>
<dbReference type="InterPro" id="IPR001251">
    <property type="entry name" value="CRAL-TRIO_dom"/>
</dbReference>
<evidence type="ECO:0000313" key="2">
    <source>
        <dbReference type="EMBL" id="EEC06695.1"/>
    </source>
</evidence>
<protein>
    <submittedName>
        <fullName evidence="2 3">Phosphatidylinositol transfer protein SEC14, putative</fullName>
        <ecNumber evidence="2">3.4.21.68</ecNumber>
    </submittedName>
</protein>
<dbReference type="InterPro" id="IPR011074">
    <property type="entry name" value="CRAL/TRIO_N_dom"/>
</dbReference>
<dbReference type="EMBL" id="ABJB010329549">
    <property type="status" value="NOT_ANNOTATED_CDS"/>
    <property type="molecule type" value="Genomic_DNA"/>
</dbReference>
<feature type="domain" description="CRAL-TRIO" evidence="1">
    <location>
        <begin position="91"/>
        <end position="253"/>
    </location>
</feature>
<accession>B7PJC3</accession>
<dbReference type="InParanoid" id="B7PJC3"/>
<dbReference type="Proteomes" id="UP000001555">
    <property type="component" value="Unassembled WGS sequence"/>
</dbReference>
<dbReference type="InterPro" id="IPR036273">
    <property type="entry name" value="CRAL/TRIO_N_dom_sf"/>
</dbReference>
<dbReference type="VEuPathDB" id="VectorBase:ISCP_013022"/>
<dbReference type="PRINTS" id="PR00180">
    <property type="entry name" value="CRETINALDHBP"/>
</dbReference>
<dbReference type="GO" id="GO:0004252">
    <property type="term" value="F:serine-type endopeptidase activity"/>
    <property type="evidence" value="ECO:0007669"/>
    <property type="project" value="UniProtKB-EC"/>
</dbReference>
<dbReference type="AlphaFoldDB" id="B7PJC3"/>
<dbReference type="SMART" id="SM00516">
    <property type="entry name" value="SEC14"/>
    <property type="match status" value="1"/>
</dbReference>
<evidence type="ECO:0000313" key="3">
    <source>
        <dbReference type="EnsemblMetazoa" id="ISCW018213-PA"/>
    </source>
</evidence>
<proteinExistence type="predicted"/>
<keyword evidence="4" id="KW-1185">Reference proteome</keyword>
<gene>
    <name evidence="2" type="ORF">IscW_ISCW018213</name>
</gene>
<dbReference type="InterPro" id="IPR036865">
    <property type="entry name" value="CRAL-TRIO_dom_sf"/>
</dbReference>
<dbReference type="PaxDb" id="6945-B7PJC3"/>
<reference evidence="2 4" key="1">
    <citation type="submission" date="2008-03" db="EMBL/GenBank/DDBJ databases">
        <title>Annotation of Ixodes scapularis.</title>
        <authorList>
            <consortium name="Ixodes scapularis Genome Project Consortium"/>
            <person name="Caler E."/>
            <person name="Hannick L.I."/>
            <person name="Bidwell S."/>
            <person name="Joardar V."/>
            <person name="Thiagarajan M."/>
            <person name="Amedeo P."/>
            <person name="Galinsky K.J."/>
            <person name="Schobel S."/>
            <person name="Inman J."/>
            <person name="Hostetler J."/>
            <person name="Miller J."/>
            <person name="Hammond M."/>
            <person name="Megy K."/>
            <person name="Lawson D."/>
            <person name="Kodira C."/>
            <person name="Sutton G."/>
            <person name="Meyer J."/>
            <person name="Hill C.A."/>
            <person name="Birren B."/>
            <person name="Nene V."/>
            <person name="Collins F."/>
            <person name="Alarcon-Chaidez F."/>
            <person name="Wikel S."/>
            <person name="Strausberg R."/>
        </authorList>
    </citation>
    <scope>NUCLEOTIDE SEQUENCE [LARGE SCALE GENOMIC DNA]</scope>
    <source>
        <strain evidence="4">Wikel</strain>
        <strain evidence="2">Wikel colony</strain>
    </source>
</reference>
<dbReference type="PROSITE" id="PS50191">
    <property type="entry name" value="CRAL_TRIO"/>
    <property type="match status" value="1"/>
</dbReference>
<dbReference type="Gene3D" id="3.40.525.10">
    <property type="entry name" value="CRAL-TRIO lipid binding domain"/>
    <property type="match status" value="1"/>
</dbReference>
<organism>
    <name type="scientific">Ixodes scapularis</name>
    <name type="common">Black-legged tick</name>
    <name type="synonym">Deer tick</name>
    <dbReference type="NCBI Taxonomy" id="6945"/>
    <lineage>
        <taxon>Eukaryota</taxon>
        <taxon>Metazoa</taxon>
        <taxon>Ecdysozoa</taxon>
        <taxon>Arthropoda</taxon>
        <taxon>Chelicerata</taxon>
        <taxon>Arachnida</taxon>
        <taxon>Acari</taxon>
        <taxon>Parasitiformes</taxon>
        <taxon>Ixodida</taxon>
        <taxon>Ixodoidea</taxon>
        <taxon>Ixodidae</taxon>
        <taxon>Ixodinae</taxon>
        <taxon>Ixodes</taxon>
    </lineage>
</organism>
<dbReference type="PANTHER" id="PTHR10174">
    <property type="entry name" value="ALPHA-TOCOPHEROL TRANSFER PROTEIN-RELATED"/>
    <property type="match status" value="1"/>
</dbReference>
<dbReference type="FunCoup" id="B7PJC3">
    <property type="interactions" value="310"/>
</dbReference>